<protein>
    <recommendedName>
        <fullName evidence="4">Lanthionine synthetase</fullName>
    </recommendedName>
</protein>
<sequence>MTISTFDTDALAVASTISEALAKPGMDPTQPPRDQRTLSQSLAGGAAGMALLHITRAHTGHGDPATADTWLRLAAAGPVSAADNANLFFGAPTLAYLLHIASERTPAYQGALAKLDDAVVAITTRRLTDAHRRIDNGEALLMREFDLIHGLVGLGVHLLRRHPDHDVTRDVLAYLVRLTEPKGGTAGLPSWWMPTGPSGQSDQDFPDGHGNFGLSHGIAGVLALLSLSVIRGAAVPGVVDAIGRICAWTDQWLQCSDGAAWWPGLITLDQHHIRRIDPILRPRPSWCYGIAGAARAQQLAGLALRDARRQELAEEAILAVFKDPDQLDRLDGPGLCHGTAGLLQSAWRIAADALTPSNIHAELPQLTRHLIEQLARSDTEPELMDGTAGAALTLHSVATGVVPDWDAFLLLS</sequence>
<dbReference type="InterPro" id="IPR033889">
    <property type="entry name" value="LanC"/>
</dbReference>
<dbReference type="SUPFAM" id="SSF158745">
    <property type="entry name" value="LanC-like"/>
    <property type="match status" value="1"/>
</dbReference>
<reference evidence="2 3" key="1">
    <citation type="submission" date="2020-08" db="EMBL/GenBank/DDBJ databases">
        <title>Genomic Encyclopedia of Type Strains, Phase IV (KMG-IV): sequencing the most valuable type-strain genomes for metagenomic binning, comparative biology and taxonomic classification.</title>
        <authorList>
            <person name="Goeker M."/>
        </authorList>
    </citation>
    <scope>NUCLEOTIDE SEQUENCE [LARGE SCALE GENOMIC DNA]</scope>
    <source>
        <strain evidence="2 3">YIM 65646</strain>
    </source>
</reference>
<evidence type="ECO:0008006" key="4">
    <source>
        <dbReference type="Google" id="ProtNLM"/>
    </source>
</evidence>
<accession>A0A841FVV8</accession>
<dbReference type="GO" id="GO:0046872">
    <property type="term" value="F:metal ion binding"/>
    <property type="evidence" value="ECO:0007669"/>
    <property type="project" value="UniProtKB-KW"/>
</dbReference>
<feature type="binding site" evidence="1">
    <location>
        <position position="336"/>
    </location>
    <ligand>
        <name>Zn(2+)</name>
        <dbReference type="ChEBI" id="CHEBI:29105"/>
    </ligand>
</feature>
<dbReference type="EMBL" id="JACHGT010000013">
    <property type="protein sequence ID" value="MBB6037672.1"/>
    <property type="molecule type" value="Genomic_DNA"/>
</dbReference>
<keyword evidence="1" id="KW-0479">Metal-binding</keyword>
<proteinExistence type="predicted"/>
<gene>
    <name evidence="2" type="ORF">HNR73_005550</name>
</gene>
<keyword evidence="1" id="KW-0862">Zinc</keyword>
<name>A0A841FVV8_9ACTN</name>
<dbReference type="GO" id="GO:0031179">
    <property type="term" value="P:peptide modification"/>
    <property type="evidence" value="ECO:0007669"/>
    <property type="project" value="InterPro"/>
</dbReference>
<evidence type="ECO:0000313" key="2">
    <source>
        <dbReference type="EMBL" id="MBB6037672.1"/>
    </source>
</evidence>
<organism evidence="2 3">
    <name type="scientific">Phytomonospora endophytica</name>
    <dbReference type="NCBI Taxonomy" id="714109"/>
    <lineage>
        <taxon>Bacteria</taxon>
        <taxon>Bacillati</taxon>
        <taxon>Actinomycetota</taxon>
        <taxon>Actinomycetes</taxon>
        <taxon>Micromonosporales</taxon>
        <taxon>Micromonosporaceae</taxon>
        <taxon>Phytomonospora</taxon>
    </lineage>
</organism>
<dbReference type="SMART" id="SM01260">
    <property type="entry name" value="LANC_like"/>
    <property type="match status" value="1"/>
</dbReference>
<dbReference type="Proteomes" id="UP000548476">
    <property type="component" value="Unassembled WGS sequence"/>
</dbReference>
<dbReference type="PRINTS" id="PR01950">
    <property type="entry name" value="LANCSUPER"/>
</dbReference>
<keyword evidence="3" id="KW-1185">Reference proteome</keyword>
<feature type="binding site" evidence="1">
    <location>
        <position position="287"/>
    </location>
    <ligand>
        <name>Zn(2+)</name>
        <dbReference type="ChEBI" id="CHEBI:29105"/>
    </ligand>
</feature>
<evidence type="ECO:0000313" key="3">
    <source>
        <dbReference type="Proteomes" id="UP000548476"/>
    </source>
</evidence>
<dbReference type="CDD" id="cd04793">
    <property type="entry name" value="LanC"/>
    <property type="match status" value="1"/>
</dbReference>
<feature type="binding site" evidence="1">
    <location>
        <position position="337"/>
    </location>
    <ligand>
        <name>Zn(2+)</name>
        <dbReference type="ChEBI" id="CHEBI:29105"/>
    </ligand>
</feature>
<dbReference type="InterPro" id="IPR007822">
    <property type="entry name" value="LANC-like"/>
</dbReference>
<dbReference type="Gene3D" id="1.50.10.20">
    <property type="match status" value="1"/>
</dbReference>
<evidence type="ECO:0000256" key="1">
    <source>
        <dbReference type="PIRSR" id="PIRSR607822-1"/>
    </source>
</evidence>
<dbReference type="PRINTS" id="PR01955">
    <property type="entry name" value="LANCFRANKIA"/>
</dbReference>
<comment type="caution">
    <text evidence="2">The sequence shown here is derived from an EMBL/GenBank/DDBJ whole genome shotgun (WGS) entry which is preliminary data.</text>
</comment>
<dbReference type="AlphaFoldDB" id="A0A841FVV8"/>
<dbReference type="Pfam" id="PF05147">
    <property type="entry name" value="LANC_like"/>
    <property type="match status" value="1"/>
</dbReference>
<dbReference type="RefSeq" id="WP_184790487.1">
    <property type="nucleotide sequence ID" value="NZ_BONT01000054.1"/>
</dbReference>